<dbReference type="SUPFAM" id="SSF48557">
    <property type="entry name" value="L-aspartase-like"/>
    <property type="match status" value="1"/>
</dbReference>
<gene>
    <name evidence="2" type="ORF">SAMN02194393_02226</name>
</gene>
<keyword evidence="1 2" id="KW-0456">Lyase</keyword>
<dbReference type="OrthoDB" id="9806955at2"/>
<protein>
    <submittedName>
        <fullName evidence="2">Histidine ammonia-lyase</fullName>
    </submittedName>
</protein>
<dbReference type="EMBL" id="FUZT01000005">
    <property type="protein sequence ID" value="SKC69247.1"/>
    <property type="molecule type" value="Genomic_DNA"/>
</dbReference>
<name>A0A1T5KZP2_9FIRM</name>
<proteinExistence type="predicted"/>
<dbReference type="GO" id="GO:0016841">
    <property type="term" value="F:ammonia-lyase activity"/>
    <property type="evidence" value="ECO:0007669"/>
    <property type="project" value="UniProtKB-ARBA"/>
</dbReference>
<organism evidence="2 3">
    <name type="scientific">Maledivibacter halophilus</name>
    <dbReference type="NCBI Taxonomy" id="36842"/>
    <lineage>
        <taxon>Bacteria</taxon>
        <taxon>Bacillati</taxon>
        <taxon>Bacillota</taxon>
        <taxon>Clostridia</taxon>
        <taxon>Peptostreptococcales</taxon>
        <taxon>Caminicellaceae</taxon>
        <taxon>Maledivibacter</taxon>
    </lineage>
</organism>
<evidence type="ECO:0000256" key="1">
    <source>
        <dbReference type="ARBA" id="ARBA00023239"/>
    </source>
</evidence>
<dbReference type="Gene3D" id="1.10.275.10">
    <property type="entry name" value="Fumarase/aspartase (N-terminal domain)"/>
    <property type="match status" value="1"/>
</dbReference>
<dbReference type="InterPro" id="IPR008948">
    <property type="entry name" value="L-Aspartase-like"/>
</dbReference>
<dbReference type="InterPro" id="IPR024083">
    <property type="entry name" value="Fumarase/histidase_N"/>
</dbReference>
<keyword evidence="3" id="KW-1185">Reference proteome</keyword>
<dbReference type="CDD" id="cd00332">
    <property type="entry name" value="PAL-HAL"/>
    <property type="match status" value="1"/>
</dbReference>
<sequence>MKFVLNSNNLTIEQAYKIATSRDIKIEIAEEAIEQLEKTRELVFRLADKGVPIYGFTTGVGWNKDKQIFEDYFEEYNRNLIYAHCLAVDPILSEEKVRAVMLARLNALLSARTGIQIKIVEMYRDFLNHGIHPVIPARGSVGAADITNLSHIGLAMIGEGDVFHNGNRIPAIEALKKEGFTPIILGPKDGLAIVSSNALAAGTGALVLEKAKNLLEVANAVYALSVEGLDGNITPIRPEPNEARKMKSQIRCADAIRKLLEGSYLQDKGITKTVQDPLSFRGAHAINATILDSLNYVCELLTTQLNSSDDNPCVVLEKEEIISCSNFEVANWVLGFEMLGQAVAHVARSACHRTIKLCNPHFTKLPRFLSPDEGKVQAYQTIQKTFTSLDGEIRHLMNPASTDYYSLSGDMEDHATNAPYVVEKTEKIIDDAFYILGLEAMHAAQAVDLRKVDKMGVGSKCLYDAIRSRIPFLEHDRPLTPDIKAAYEVVCNQDFIDKLKLITGGF</sequence>
<evidence type="ECO:0000313" key="3">
    <source>
        <dbReference type="Proteomes" id="UP000190285"/>
    </source>
</evidence>
<reference evidence="3" key="1">
    <citation type="submission" date="2017-02" db="EMBL/GenBank/DDBJ databases">
        <authorList>
            <person name="Varghese N."/>
            <person name="Submissions S."/>
        </authorList>
    </citation>
    <scope>NUCLEOTIDE SEQUENCE [LARGE SCALE GENOMIC DNA]</scope>
    <source>
        <strain evidence="3">M1</strain>
    </source>
</reference>
<evidence type="ECO:0000313" key="2">
    <source>
        <dbReference type="EMBL" id="SKC69247.1"/>
    </source>
</evidence>
<dbReference type="AlphaFoldDB" id="A0A1T5KZP2"/>
<accession>A0A1T5KZP2</accession>
<dbReference type="Pfam" id="PF00221">
    <property type="entry name" value="Lyase_aromatic"/>
    <property type="match status" value="1"/>
</dbReference>
<dbReference type="InterPro" id="IPR001106">
    <property type="entry name" value="Aromatic_Lyase"/>
</dbReference>
<dbReference type="Gene3D" id="1.20.200.10">
    <property type="entry name" value="Fumarase/aspartase (Central domain)"/>
    <property type="match status" value="1"/>
</dbReference>
<dbReference type="STRING" id="36842.SAMN02194393_02226"/>
<dbReference type="RefSeq" id="WP_079491663.1">
    <property type="nucleotide sequence ID" value="NZ_FUZT01000005.1"/>
</dbReference>
<dbReference type="PANTHER" id="PTHR10362">
    <property type="entry name" value="HISTIDINE AMMONIA-LYASE"/>
    <property type="match status" value="1"/>
</dbReference>
<dbReference type="Proteomes" id="UP000190285">
    <property type="component" value="Unassembled WGS sequence"/>
</dbReference>